<dbReference type="InterPro" id="IPR016159">
    <property type="entry name" value="Cullin_repeat-like_dom_sf"/>
</dbReference>
<evidence type="ECO:0000313" key="2">
    <source>
        <dbReference type="Proteomes" id="UP000299084"/>
    </source>
</evidence>
<evidence type="ECO:0000313" key="1">
    <source>
        <dbReference type="EMBL" id="KAB1267895.1"/>
    </source>
</evidence>
<organism evidence="1 2">
    <name type="scientific">Camelus dromedarius</name>
    <name type="common">Dromedary</name>
    <name type="synonym">Arabian camel</name>
    <dbReference type="NCBI Taxonomy" id="9838"/>
    <lineage>
        <taxon>Eukaryota</taxon>
        <taxon>Metazoa</taxon>
        <taxon>Chordata</taxon>
        <taxon>Craniata</taxon>
        <taxon>Vertebrata</taxon>
        <taxon>Euteleostomi</taxon>
        <taxon>Mammalia</taxon>
        <taxon>Eutheria</taxon>
        <taxon>Laurasiatheria</taxon>
        <taxon>Artiodactyla</taxon>
        <taxon>Tylopoda</taxon>
        <taxon>Camelidae</taxon>
        <taxon>Camelus</taxon>
    </lineage>
</organism>
<dbReference type="EMBL" id="JWIN03000014">
    <property type="protein sequence ID" value="KAB1267895.1"/>
    <property type="molecule type" value="Genomic_DNA"/>
</dbReference>
<proteinExistence type="predicted"/>
<feature type="non-terminal residue" evidence="1">
    <location>
        <position position="1"/>
    </location>
</feature>
<dbReference type="Proteomes" id="UP000299084">
    <property type="component" value="Unassembled WGS sequence"/>
</dbReference>
<dbReference type="Gene3D" id="1.20.1280.170">
    <property type="entry name" value="Exocyst complex component Exo70"/>
    <property type="match status" value="1"/>
</dbReference>
<keyword evidence="2" id="KW-1185">Reference proteome</keyword>
<name>A0A5N4DA11_CAMDR</name>
<reference evidence="1 2" key="1">
    <citation type="journal article" date="2019" name="Mol. Ecol. Resour.">
        <title>Improving Illumina assemblies with Hi-C and long reads: an example with the North African dromedary.</title>
        <authorList>
            <person name="Elbers J.P."/>
            <person name="Rogers M.F."/>
            <person name="Perelman P.L."/>
            <person name="Proskuryakova A.A."/>
            <person name="Serdyukova N.A."/>
            <person name="Johnson W.E."/>
            <person name="Horin P."/>
            <person name="Corander J."/>
            <person name="Murphy D."/>
            <person name="Burger P.A."/>
        </authorList>
    </citation>
    <scope>NUCLEOTIDE SEQUENCE [LARGE SCALE GENOMIC DNA]</scope>
    <source>
        <strain evidence="1">Drom800</strain>
        <tissue evidence="1">Blood</tissue>
    </source>
</reference>
<comment type="caution">
    <text evidence="1">The sequence shown here is derived from an EMBL/GenBank/DDBJ whole genome shotgun (WGS) entry which is preliminary data.</text>
</comment>
<sequence length="213" mass="23885">SPYEAEELYHPCAQTEGEPAAVQENVEKTLSCMDHVISYYHVASDTEKIISEGPTDLTSSADDLEVQEEAPLEHLPESMLQDMVRVSRWLVEYGRNQDFVNIYYQIRSSQLDRSIKGLKEPFWKSISSSVVAYSSARGDTPTKRKDTPTKKPVKQPVLTVFPTLQHLKQTNPKFDHVLQGTATSSKNKYPSLITSMGTFGAKALGGLPRQHQE</sequence>
<dbReference type="SUPFAM" id="SSF74788">
    <property type="entry name" value="Cullin repeat-like"/>
    <property type="match status" value="1"/>
</dbReference>
<protein>
    <submittedName>
        <fullName evidence="1">Exocyst complex component 7</fullName>
    </submittedName>
</protein>
<accession>A0A5N4DA11</accession>
<gene>
    <name evidence="1" type="ORF">Cadr_000012767</name>
</gene>
<dbReference type="AlphaFoldDB" id="A0A5N4DA11"/>